<gene>
    <name evidence="2" type="ORF">GCK32_012868</name>
</gene>
<feature type="compositionally biased region" description="Low complexity" evidence="1">
    <location>
        <begin position="24"/>
        <end position="48"/>
    </location>
</feature>
<protein>
    <submittedName>
        <fullName evidence="2">Uncharacterized protein</fullName>
    </submittedName>
</protein>
<reference evidence="2 3" key="1">
    <citation type="submission" date="2019-10" db="EMBL/GenBank/DDBJ databases">
        <title>Assembly and Annotation for the nematode Trichostrongylus colubriformis.</title>
        <authorList>
            <person name="Martin J."/>
        </authorList>
    </citation>
    <scope>NUCLEOTIDE SEQUENCE [LARGE SCALE GENOMIC DNA]</scope>
    <source>
        <strain evidence="2">G859</strain>
        <tissue evidence="2">Whole worm</tissue>
    </source>
</reference>
<dbReference type="AlphaFoldDB" id="A0AAN8F3L0"/>
<sequence>MDSYNFMEMDPDYSMLSSDEETSETPSTLKPSSSKAKGGSVSGRKSQSCCRCSQRSLLASNRKLHMCAFMIGLYAIGLHTQASELGLMAIEVVHESRRLT</sequence>
<feature type="region of interest" description="Disordered" evidence="1">
    <location>
        <begin position="1"/>
        <end position="48"/>
    </location>
</feature>
<dbReference type="Proteomes" id="UP001331761">
    <property type="component" value="Unassembled WGS sequence"/>
</dbReference>
<evidence type="ECO:0000256" key="1">
    <source>
        <dbReference type="SAM" id="MobiDB-lite"/>
    </source>
</evidence>
<keyword evidence="3" id="KW-1185">Reference proteome</keyword>
<proteinExistence type="predicted"/>
<evidence type="ECO:0000313" key="2">
    <source>
        <dbReference type="EMBL" id="KAK5972735.1"/>
    </source>
</evidence>
<comment type="caution">
    <text evidence="2">The sequence shown here is derived from an EMBL/GenBank/DDBJ whole genome shotgun (WGS) entry which is preliminary data.</text>
</comment>
<dbReference type="EMBL" id="WIXE01016351">
    <property type="protein sequence ID" value="KAK5972735.1"/>
    <property type="molecule type" value="Genomic_DNA"/>
</dbReference>
<evidence type="ECO:0000313" key="3">
    <source>
        <dbReference type="Proteomes" id="UP001331761"/>
    </source>
</evidence>
<organism evidence="2 3">
    <name type="scientific">Trichostrongylus colubriformis</name>
    <name type="common">Black scour worm</name>
    <dbReference type="NCBI Taxonomy" id="6319"/>
    <lineage>
        <taxon>Eukaryota</taxon>
        <taxon>Metazoa</taxon>
        <taxon>Ecdysozoa</taxon>
        <taxon>Nematoda</taxon>
        <taxon>Chromadorea</taxon>
        <taxon>Rhabditida</taxon>
        <taxon>Rhabditina</taxon>
        <taxon>Rhabditomorpha</taxon>
        <taxon>Strongyloidea</taxon>
        <taxon>Trichostrongylidae</taxon>
        <taxon>Trichostrongylus</taxon>
    </lineage>
</organism>
<name>A0AAN8F3L0_TRICO</name>
<accession>A0AAN8F3L0</accession>